<dbReference type="AlphaFoldDB" id="A0A8S2MXM3"/>
<reference evidence="2" key="1">
    <citation type="submission" date="2021-02" db="EMBL/GenBank/DDBJ databases">
        <authorList>
            <person name="Nowell W R."/>
        </authorList>
    </citation>
    <scope>NUCLEOTIDE SEQUENCE</scope>
</reference>
<dbReference type="Proteomes" id="UP000682733">
    <property type="component" value="Unassembled WGS sequence"/>
</dbReference>
<evidence type="ECO:0000313" key="3">
    <source>
        <dbReference type="Proteomes" id="UP000682733"/>
    </source>
</evidence>
<comment type="caution">
    <text evidence="2">The sequence shown here is derived from an EMBL/GenBank/DDBJ whole genome shotgun (WGS) entry which is preliminary data.</text>
</comment>
<dbReference type="EMBL" id="CAJOBA010033752">
    <property type="protein sequence ID" value="CAF3970557.1"/>
    <property type="molecule type" value="Genomic_DNA"/>
</dbReference>
<protein>
    <submittedName>
        <fullName evidence="2">Uncharacterized protein</fullName>
    </submittedName>
</protein>
<organism evidence="2 3">
    <name type="scientific">Didymodactylos carnosus</name>
    <dbReference type="NCBI Taxonomy" id="1234261"/>
    <lineage>
        <taxon>Eukaryota</taxon>
        <taxon>Metazoa</taxon>
        <taxon>Spiralia</taxon>
        <taxon>Gnathifera</taxon>
        <taxon>Rotifera</taxon>
        <taxon>Eurotatoria</taxon>
        <taxon>Bdelloidea</taxon>
        <taxon>Philodinida</taxon>
        <taxon>Philodinidae</taxon>
        <taxon>Didymodactylos</taxon>
    </lineage>
</organism>
<proteinExistence type="predicted"/>
<evidence type="ECO:0000313" key="2">
    <source>
        <dbReference type="EMBL" id="CAF3970557.1"/>
    </source>
</evidence>
<name>A0A8S2MXM3_9BILA</name>
<dbReference type="EMBL" id="CAJNOK010012229">
    <property type="protein sequence ID" value="CAF1158942.1"/>
    <property type="molecule type" value="Genomic_DNA"/>
</dbReference>
<gene>
    <name evidence="1" type="ORF">OVA965_LOCUS21991</name>
    <name evidence="2" type="ORF">TMI583_LOCUS22704</name>
</gene>
<sequence>MSMSILTYLSLTKDINGIVTLNDEHLRTIRDEFKELNKNNDPDDEVLKETTLKTLARQLRLNTDQRNIDYLNICVKDEEFPSLLNQQNRRNQQLLLTATVLLILYTSLIMSSDLIEGSSSSPIVIPDTTSSTDGALTIKYIAKTICDQFDRNTKTMDEKKSWEATCNICKTTIRGTRGVTSNYNRRIKECRKNQYEW</sequence>
<dbReference type="Proteomes" id="UP000677228">
    <property type="component" value="Unassembled WGS sequence"/>
</dbReference>
<accession>A0A8S2MXM3</accession>
<evidence type="ECO:0000313" key="1">
    <source>
        <dbReference type="EMBL" id="CAF1158942.1"/>
    </source>
</evidence>